<dbReference type="InterPro" id="IPR017731">
    <property type="entry name" value="TssM1-like"/>
</dbReference>
<feature type="domain" description="Type VI secretion system component TssM1 N-terminal" evidence="4">
    <location>
        <begin position="198"/>
        <end position="442"/>
    </location>
</feature>
<evidence type="ECO:0000259" key="3">
    <source>
        <dbReference type="Pfam" id="PF06761"/>
    </source>
</evidence>
<name>A0A5E7BU73_PSEFL</name>
<dbReference type="RefSeq" id="WP_150702362.1">
    <property type="nucleotide sequence ID" value="NZ_CABVIB010000009.1"/>
</dbReference>
<feature type="domain" description="Type VI secretion system IcmF C-terminal" evidence="2">
    <location>
        <begin position="1041"/>
        <end position="1145"/>
    </location>
</feature>
<keyword evidence="1" id="KW-1133">Transmembrane helix</keyword>
<dbReference type="SUPFAM" id="SSF52540">
    <property type="entry name" value="P-loop containing nucleoside triphosphate hydrolases"/>
    <property type="match status" value="1"/>
</dbReference>
<evidence type="ECO:0008006" key="7">
    <source>
        <dbReference type="Google" id="ProtNLM"/>
    </source>
</evidence>
<feature type="transmembrane region" description="Helical" evidence="1">
    <location>
        <begin position="16"/>
        <end position="39"/>
    </location>
</feature>
<dbReference type="Gene3D" id="3.40.50.300">
    <property type="entry name" value="P-loop containing nucleotide triphosphate hydrolases"/>
    <property type="match status" value="1"/>
</dbReference>
<keyword evidence="1" id="KW-0812">Transmembrane</keyword>
<dbReference type="InterPro" id="IPR053156">
    <property type="entry name" value="T6SS_TssM-like"/>
</dbReference>
<dbReference type="PANTHER" id="PTHR36153">
    <property type="entry name" value="INNER MEMBRANE PROTEIN-RELATED"/>
    <property type="match status" value="1"/>
</dbReference>
<evidence type="ECO:0000313" key="5">
    <source>
        <dbReference type="EMBL" id="VVN95708.1"/>
    </source>
</evidence>
<feature type="domain" description="IcmF-related" evidence="3">
    <location>
        <begin position="493"/>
        <end position="783"/>
    </location>
</feature>
<dbReference type="CDD" id="cd00882">
    <property type="entry name" value="Ras_like_GTPase"/>
    <property type="match status" value="1"/>
</dbReference>
<dbReference type="OrthoDB" id="9758229at2"/>
<evidence type="ECO:0000256" key="1">
    <source>
        <dbReference type="SAM" id="Phobius"/>
    </source>
</evidence>
<dbReference type="InterPro" id="IPR025743">
    <property type="entry name" value="TssM1_N"/>
</dbReference>
<dbReference type="NCBIfam" id="TIGR03348">
    <property type="entry name" value="VI_IcmF"/>
    <property type="match status" value="1"/>
</dbReference>
<dbReference type="InterPro" id="IPR027417">
    <property type="entry name" value="P-loop_NTPase"/>
</dbReference>
<dbReference type="Pfam" id="PF06761">
    <property type="entry name" value="IcmF-related"/>
    <property type="match status" value="1"/>
</dbReference>
<dbReference type="PANTHER" id="PTHR36153:SF1">
    <property type="entry name" value="TYPE VI SECRETION SYSTEM COMPONENT TSSM1"/>
    <property type="match status" value="1"/>
</dbReference>
<evidence type="ECO:0000313" key="6">
    <source>
        <dbReference type="Proteomes" id="UP000326018"/>
    </source>
</evidence>
<keyword evidence="1" id="KW-0472">Membrane</keyword>
<dbReference type="Pfam" id="PF06744">
    <property type="entry name" value="IcmF_C"/>
    <property type="match status" value="1"/>
</dbReference>
<sequence length="1166" mass="131817">MKNLFGKTAAFLLKTWVWSLLSILLTAVFVWCVGPLLAIDDFRFWESPTSRLLSISVLFLVWGLAMVFVSWRTDIREQTEGREQGVDRLHREQQIDEERADLRARFKAAVKTLKTSSFYRNQRERGRRDLPWYLLIGPQGSGKTTLLNVSGLEFPLNNLDRKSTDESQGTRSCDWYFAENGVLIDTPGRYLNQPDADIDAGGWATLLGLLRKRRRHRPLNGVLVALPVQILLSHDGEALQTLARHVRTRLQEVQQKLHIELPVYLVLSKADEQSGFNEFFDQLTREESDHVLGVSLSKDLGSADASAIRVEFETLLHRLDSQVIMRMHQERDPLCRGRILDYPHQLGLVGEGLCQFIEMAFCGHRSQGACTFRGFYFTSATRPGKPLAYRGVNNAVSTTALTSHPRFINHLFSQVIFPEADTVQLDKREHSLVCWGQRTLYMTSLAALSLFGLWWAGGFSANHERLENLRTLAQAWTLQRSALIPQGNLLPVLQNLDAIHAATRAFPKASDVSYLERGGLYQGEAANPAIMSAYERELETHLLPLIASLLEDQIRTRPVDRERLLNSLRAYLMLNFKDRRDVIWLKDWIASDWSRRYPANTAVQSRLSGHLDQLLSQSFSYTLDDPLVAQARQTLRSESLANVVYRVLRDQARALPEYHLNQHLGPQGDLFVGTHSLIPGFYTLKGYQQYFSVQGAALVTDILRDNWVLGESSQISAMDLRHLMVELEQLYFRDYANAWGDAIARIALQPIEDAGEGAQQLASLTSASSPVLQLLAQIRENTRIPSIADSVDDAAASAQQLTQKSGGLGTLAVANVKKASGTLAGHLPDTARKAMQRRFEPLHRLLDDDNGPSADLTAVLHALNELQLQLTSLARAGTPDLAAYEMAKARMGNQRDALSILRTASGRLPRPAATWFNTLAEDSWRLVLDDAYRFVNQRYQSELYSFYGKSINKRYPFDAHSASDVALSDFREFFKVQGLVERFFDDYMRPFVSGNPGSYRLKTVDGRSLPVSRFYLDQMASAHVIRQSFFSEDPSEPQVRFKLEPYSLDPAVSRAEFRFGDRTMEYRHGPIMAASFKWPVEAEDGRTSLVLDRMVGRPIGIEKNKGPWSLFRLLDLMQTESLIGRDVLVLKADVGGLRANYLLMSQRTPNPFDMGVLRTFRMPMQL</sequence>
<dbReference type="InterPro" id="IPR010623">
    <property type="entry name" value="IcmF_C"/>
</dbReference>
<dbReference type="Pfam" id="PF14331">
    <property type="entry name" value="IcmF-related_N"/>
    <property type="match status" value="1"/>
</dbReference>
<reference evidence="5 6" key="1">
    <citation type="submission" date="2019-09" db="EMBL/GenBank/DDBJ databases">
        <authorList>
            <person name="Chandra G."/>
            <person name="Truman W A."/>
        </authorList>
    </citation>
    <scope>NUCLEOTIDE SEQUENCE [LARGE SCALE GENOMIC DNA]</scope>
    <source>
        <strain evidence="5">PS712</strain>
    </source>
</reference>
<dbReference type="AlphaFoldDB" id="A0A5E7BU73"/>
<evidence type="ECO:0000259" key="4">
    <source>
        <dbReference type="Pfam" id="PF14331"/>
    </source>
</evidence>
<accession>A0A5E7BU73</accession>
<dbReference type="EMBL" id="CABVIB010000009">
    <property type="protein sequence ID" value="VVN95708.1"/>
    <property type="molecule type" value="Genomic_DNA"/>
</dbReference>
<organism evidence="5 6">
    <name type="scientific">Pseudomonas fluorescens</name>
    <dbReference type="NCBI Taxonomy" id="294"/>
    <lineage>
        <taxon>Bacteria</taxon>
        <taxon>Pseudomonadati</taxon>
        <taxon>Pseudomonadota</taxon>
        <taxon>Gammaproteobacteria</taxon>
        <taxon>Pseudomonadales</taxon>
        <taxon>Pseudomonadaceae</taxon>
        <taxon>Pseudomonas</taxon>
    </lineage>
</organism>
<proteinExistence type="predicted"/>
<evidence type="ECO:0000259" key="2">
    <source>
        <dbReference type="Pfam" id="PF06744"/>
    </source>
</evidence>
<feature type="transmembrane region" description="Helical" evidence="1">
    <location>
        <begin position="51"/>
        <end position="71"/>
    </location>
</feature>
<dbReference type="Proteomes" id="UP000326018">
    <property type="component" value="Unassembled WGS sequence"/>
</dbReference>
<protein>
    <recommendedName>
        <fullName evidence="7">Type VI secretion protein VasK</fullName>
    </recommendedName>
</protein>
<dbReference type="InterPro" id="IPR009612">
    <property type="entry name" value="IcmF-rel"/>
</dbReference>
<gene>
    <name evidence="5" type="ORF">PS712_02251</name>
</gene>